<dbReference type="EMBL" id="JAATIS010003638">
    <property type="protein sequence ID" value="KAG2463539.1"/>
    <property type="molecule type" value="Genomic_DNA"/>
</dbReference>
<evidence type="ECO:0000256" key="2">
    <source>
        <dbReference type="ARBA" id="ARBA00022692"/>
    </source>
</evidence>
<name>A0A8X7X9U4_POLSE</name>
<proteinExistence type="predicted"/>
<evidence type="ECO:0000256" key="5">
    <source>
        <dbReference type="SAM" id="Phobius"/>
    </source>
</evidence>
<dbReference type="Gene3D" id="1.20.1070.10">
    <property type="entry name" value="Rhodopsin 7-helix transmembrane proteins"/>
    <property type="match status" value="1"/>
</dbReference>
<dbReference type="PANTHER" id="PTHR26451">
    <property type="entry name" value="G_PROTEIN_RECEP_F1_2 DOMAIN-CONTAINING PROTEIN"/>
    <property type="match status" value="1"/>
</dbReference>
<dbReference type="GO" id="GO:0005549">
    <property type="term" value="F:odorant binding"/>
    <property type="evidence" value="ECO:0007669"/>
    <property type="project" value="TreeGrafter"/>
</dbReference>
<evidence type="ECO:0000313" key="8">
    <source>
        <dbReference type="Proteomes" id="UP000886611"/>
    </source>
</evidence>
<dbReference type="AlphaFoldDB" id="A0A8X7X9U4"/>
<feature type="non-terminal residue" evidence="7">
    <location>
        <position position="309"/>
    </location>
</feature>
<protein>
    <submittedName>
        <fullName evidence="7">OR8D4 protein</fullName>
    </submittedName>
</protein>
<feature type="transmembrane region" description="Helical" evidence="5">
    <location>
        <begin position="267"/>
        <end position="288"/>
    </location>
</feature>
<dbReference type="GO" id="GO:0016020">
    <property type="term" value="C:membrane"/>
    <property type="evidence" value="ECO:0007669"/>
    <property type="project" value="UniProtKB-SubCell"/>
</dbReference>
<dbReference type="InterPro" id="IPR052921">
    <property type="entry name" value="GPCR1_Superfamily_Member"/>
</dbReference>
<keyword evidence="3 5" id="KW-1133">Transmembrane helix</keyword>
<evidence type="ECO:0000259" key="6">
    <source>
        <dbReference type="PROSITE" id="PS50262"/>
    </source>
</evidence>
<dbReference type="PRINTS" id="PR00237">
    <property type="entry name" value="GPCRRHODOPSN"/>
</dbReference>
<dbReference type="PANTHER" id="PTHR26451:SF905">
    <property type="entry name" value="OLFACTORY RECEPTOR 2G3-LIKE"/>
    <property type="match status" value="1"/>
</dbReference>
<comment type="subcellular location">
    <subcellularLocation>
        <location evidence="1">Membrane</location>
    </subcellularLocation>
</comment>
<sequence>MLTSDAAINALIAVFLASYCVTLLINGSVLIVLQKSEELSWQPRFILVKNLLICDLLLISVIAPSSLYALMKRQTVQFGIGCLVQYTFGTICIACMFYTLTLMAVERYMYICHAIQYINILTSKRIKLIISAIWLVSSALCVVHVILLISSPIPEEKITMGLLCDPDTLERYLGYPPAAAIFRKSWGLLSLVTCLLTYAVSYCSMYKEARNAVEPFNHTNERARNTLIFYGAMVILQLTPYLLQALIDFFVKMSSNTLQDQNTGNRLHLTLLLLILLPPCANPVIYGFRNKEVRNAIPMMPHGSVSVLD</sequence>
<feature type="transmembrane region" description="Helical" evidence="5">
    <location>
        <begin position="45"/>
        <end position="71"/>
    </location>
</feature>
<evidence type="ECO:0000256" key="1">
    <source>
        <dbReference type="ARBA" id="ARBA00004370"/>
    </source>
</evidence>
<feature type="transmembrane region" description="Helical" evidence="5">
    <location>
        <begin position="227"/>
        <end position="247"/>
    </location>
</feature>
<feature type="transmembrane region" description="Helical" evidence="5">
    <location>
        <begin position="6"/>
        <end position="33"/>
    </location>
</feature>
<keyword evidence="8" id="KW-1185">Reference proteome</keyword>
<reference evidence="7 8" key="1">
    <citation type="journal article" date="2021" name="Cell">
        <title>Tracing the genetic footprints of vertebrate landing in non-teleost ray-finned fishes.</title>
        <authorList>
            <person name="Bi X."/>
            <person name="Wang K."/>
            <person name="Yang L."/>
            <person name="Pan H."/>
            <person name="Jiang H."/>
            <person name="Wei Q."/>
            <person name="Fang M."/>
            <person name="Yu H."/>
            <person name="Zhu C."/>
            <person name="Cai Y."/>
            <person name="He Y."/>
            <person name="Gan X."/>
            <person name="Zeng H."/>
            <person name="Yu D."/>
            <person name="Zhu Y."/>
            <person name="Jiang H."/>
            <person name="Qiu Q."/>
            <person name="Yang H."/>
            <person name="Zhang Y.E."/>
            <person name="Wang W."/>
            <person name="Zhu M."/>
            <person name="He S."/>
            <person name="Zhang G."/>
        </authorList>
    </citation>
    <scope>NUCLEOTIDE SEQUENCE [LARGE SCALE GENOMIC DNA]</scope>
    <source>
        <strain evidence="7">Bchr_013</strain>
    </source>
</reference>
<organism evidence="7 8">
    <name type="scientific">Polypterus senegalus</name>
    <name type="common">Senegal bichir</name>
    <dbReference type="NCBI Taxonomy" id="55291"/>
    <lineage>
        <taxon>Eukaryota</taxon>
        <taxon>Metazoa</taxon>
        <taxon>Chordata</taxon>
        <taxon>Craniata</taxon>
        <taxon>Vertebrata</taxon>
        <taxon>Euteleostomi</taxon>
        <taxon>Actinopterygii</taxon>
        <taxon>Polypteriformes</taxon>
        <taxon>Polypteridae</taxon>
        <taxon>Polypterus</taxon>
    </lineage>
</organism>
<dbReference type="CDD" id="cd00637">
    <property type="entry name" value="7tm_classA_rhodopsin-like"/>
    <property type="match status" value="1"/>
</dbReference>
<feature type="non-terminal residue" evidence="7">
    <location>
        <position position="1"/>
    </location>
</feature>
<dbReference type="Pfam" id="PF00001">
    <property type="entry name" value="7tm_1"/>
    <property type="match status" value="1"/>
</dbReference>
<feature type="domain" description="G-protein coupled receptors family 1 profile" evidence="6">
    <location>
        <begin position="25"/>
        <end position="286"/>
    </location>
</feature>
<feature type="transmembrane region" description="Helical" evidence="5">
    <location>
        <begin position="186"/>
        <end position="206"/>
    </location>
</feature>
<dbReference type="PROSITE" id="PS50262">
    <property type="entry name" value="G_PROTEIN_RECEP_F1_2"/>
    <property type="match status" value="1"/>
</dbReference>
<dbReference type="Proteomes" id="UP000886611">
    <property type="component" value="Unassembled WGS sequence"/>
</dbReference>
<gene>
    <name evidence="7" type="primary">Or8d4</name>
    <name evidence="7" type="ORF">GTO96_0003862</name>
</gene>
<dbReference type="InterPro" id="IPR017452">
    <property type="entry name" value="GPCR_Rhodpsn_7TM"/>
</dbReference>
<keyword evidence="4 5" id="KW-0472">Membrane</keyword>
<comment type="caution">
    <text evidence="7">The sequence shown here is derived from an EMBL/GenBank/DDBJ whole genome shotgun (WGS) entry which is preliminary data.</text>
</comment>
<dbReference type="SUPFAM" id="SSF81321">
    <property type="entry name" value="Family A G protein-coupled receptor-like"/>
    <property type="match status" value="1"/>
</dbReference>
<evidence type="ECO:0000313" key="7">
    <source>
        <dbReference type="EMBL" id="KAG2463539.1"/>
    </source>
</evidence>
<dbReference type="InterPro" id="IPR000276">
    <property type="entry name" value="GPCR_Rhodpsn"/>
</dbReference>
<dbReference type="GO" id="GO:0004930">
    <property type="term" value="F:G protein-coupled receptor activity"/>
    <property type="evidence" value="ECO:0007669"/>
    <property type="project" value="InterPro"/>
</dbReference>
<dbReference type="GO" id="GO:0004984">
    <property type="term" value="F:olfactory receptor activity"/>
    <property type="evidence" value="ECO:0007669"/>
    <property type="project" value="TreeGrafter"/>
</dbReference>
<accession>A0A8X7X9U4</accession>
<feature type="transmembrane region" description="Helical" evidence="5">
    <location>
        <begin position="126"/>
        <end position="149"/>
    </location>
</feature>
<evidence type="ECO:0000256" key="4">
    <source>
        <dbReference type="ARBA" id="ARBA00023136"/>
    </source>
</evidence>
<evidence type="ECO:0000256" key="3">
    <source>
        <dbReference type="ARBA" id="ARBA00022989"/>
    </source>
</evidence>
<feature type="transmembrane region" description="Helical" evidence="5">
    <location>
        <begin position="83"/>
        <end position="105"/>
    </location>
</feature>
<keyword evidence="2 5" id="KW-0812">Transmembrane</keyword>